<comment type="caution">
    <text evidence="1">The sequence shown here is derived from an EMBL/GenBank/DDBJ whole genome shotgun (WGS) entry which is preliminary data.</text>
</comment>
<dbReference type="AlphaFoldDB" id="A0A1J8QIK2"/>
<name>A0A1J8QIK2_9AGAM</name>
<organism evidence="1 2">
    <name type="scientific">Rhizopogon vesiculosus</name>
    <dbReference type="NCBI Taxonomy" id="180088"/>
    <lineage>
        <taxon>Eukaryota</taxon>
        <taxon>Fungi</taxon>
        <taxon>Dikarya</taxon>
        <taxon>Basidiomycota</taxon>
        <taxon>Agaricomycotina</taxon>
        <taxon>Agaricomycetes</taxon>
        <taxon>Agaricomycetidae</taxon>
        <taxon>Boletales</taxon>
        <taxon>Suillineae</taxon>
        <taxon>Rhizopogonaceae</taxon>
        <taxon>Rhizopogon</taxon>
    </lineage>
</organism>
<accession>A0A1J8QIK2</accession>
<gene>
    <name evidence="1" type="ORF">AZE42_11230</name>
</gene>
<sequence length="56" mass="6554">MPSRGLWTQASYQISLFYLGNFMYRRVPLNFIIWNQLNASVLSSVFDMLSNAIQCF</sequence>
<keyword evidence="2" id="KW-1185">Reference proteome</keyword>
<protein>
    <submittedName>
        <fullName evidence="1">Uncharacterized protein</fullName>
    </submittedName>
</protein>
<proteinExistence type="predicted"/>
<dbReference type="EMBL" id="LVVM01000908">
    <property type="protein sequence ID" value="OJA19747.1"/>
    <property type="molecule type" value="Genomic_DNA"/>
</dbReference>
<evidence type="ECO:0000313" key="2">
    <source>
        <dbReference type="Proteomes" id="UP000183567"/>
    </source>
</evidence>
<evidence type="ECO:0000313" key="1">
    <source>
        <dbReference type="EMBL" id="OJA19747.1"/>
    </source>
</evidence>
<reference evidence="1 2" key="1">
    <citation type="submission" date="2016-03" db="EMBL/GenBank/DDBJ databases">
        <title>Comparative genomics of the ectomycorrhizal sister species Rhizopogon vinicolor and Rhizopogon vesiculosus (Basidiomycota: Boletales) reveals a divergence of the mating type B locus.</title>
        <authorList>
            <person name="Mujic A.B."/>
            <person name="Kuo A."/>
            <person name="Tritt A."/>
            <person name="Lipzen A."/>
            <person name="Chen C."/>
            <person name="Johnson J."/>
            <person name="Sharma A."/>
            <person name="Barry K."/>
            <person name="Grigoriev I.V."/>
            <person name="Spatafora J.W."/>
        </authorList>
    </citation>
    <scope>NUCLEOTIDE SEQUENCE [LARGE SCALE GENOMIC DNA]</scope>
    <source>
        <strain evidence="1 2">AM-OR11-056</strain>
    </source>
</reference>
<dbReference type="Proteomes" id="UP000183567">
    <property type="component" value="Unassembled WGS sequence"/>
</dbReference>